<protein>
    <recommendedName>
        <fullName evidence="4">Secreted protein</fullName>
    </recommendedName>
</protein>
<dbReference type="AlphaFoldDB" id="A0A6G0S803"/>
<dbReference type="EMBL" id="QXFY01000235">
    <property type="protein sequence ID" value="KAE9351099.1"/>
    <property type="molecule type" value="Genomic_DNA"/>
</dbReference>
<evidence type="ECO:0008006" key="4">
    <source>
        <dbReference type="Google" id="ProtNLM"/>
    </source>
</evidence>
<name>A0A6G0S803_9STRA</name>
<proteinExistence type="predicted"/>
<feature type="chain" id="PRO_5026277031" description="Secreted protein" evidence="1">
    <location>
        <begin position="17"/>
        <end position="63"/>
    </location>
</feature>
<evidence type="ECO:0000313" key="3">
    <source>
        <dbReference type="Proteomes" id="UP000486351"/>
    </source>
</evidence>
<evidence type="ECO:0000256" key="1">
    <source>
        <dbReference type="SAM" id="SignalP"/>
    </source>
</evidence>
<evidence type="ECO:0000313" key="2">
    <source>
        <dbReference type="EMBL" id="KAE9351099.1"/>
    </source>
</evidence>
<feature type="signal peptide" evidence="1">
    <location>
        <begin position="1"/>
        <end position="16"/>
    </location>
</feature>
<sequence length="63" mass="6680">MILPFVLTACCCGGCCINLSSIVASIGSKTQAPGSNGERLFFIVGEVILHVRSFCNSARSDRE</sequence>
<accession>A0A6G0S803</accession>
<reference evidence="2 3" key="1">
    <citation type="submission" date="2018-09" db="EMBL/GenBank/DDBJ databases">
        <title>Genomic investigation of the strawberry pathogen Phytophthora fragariae indicates pathogenicity is determined by transcriptional variation in three key races.</title>
        <authorList>
            <person name="Adams T.M."/>
            <person name="Armitage A.D."/>
            <person name="Sobczyk M.K."/>
            <person name="Bates H.J."/>
            <person name="Dunwell J.M."/>
            <person name="Nellist C.F."/>
            <person name="Harrison R.J."/>
        </authorList>
    </citation>
    <scope>NUCLEOTIDE SEQUENCE [LARGE SCALE GENOMIC DNA]</scope>
    <source>
        <strain evidence="2 3">NOV-77</strain>
    </source>
</reference>
<keyword evidence="1" id="KW-0732">Signal</keyword>
<gene>
    <name evidence="2" type="ORF">PF008_g6109</name>
</gene>
<comment type="caution">
    <text evidence="2">The sequence shown here is derived from an EMBL/GenBank/DDBJ whole genome shotgun (WGS) entry which is preliminary data.</text>
</comment>
<organism evidence="2 3">
    <name type="scientific">Phytophthora fragariae</name>
    <dbReference type="NCBI Taxonomy" id="53985"/>
    <lineage>
        <taxon>Eukaryota</taxon>
        <taxon>Sar</taxon>
        <taxon>Stramenopiles</taxon>
        <taxon>Oomycota</taxon>
        <taxon>Peronosporomycetes</taxon>
        <taxon>Peronosporales</taxon>
        <taxon>Peronosporaceae</taxon>
        <taxon>Phytophthora</taxon>
    </lineage>
</organism>
<dbReference type="Proteomes" id="UP000486351">
    <property type="component" value="Unassembled WGS sequence"/>
</dbReference>